<comment type="caution">
    <text evidence="2">The sequence shown here is derived from an EMBL/GenBank/DDBJ whole genome shotgun (WGS) entry which is preliminary data.</text>
</comment>
<name>A0A4C1VSK6_EUMVA</name>
<reference evidence="2 3" key="1">
    <citation type="journal article" date="2019" name="Commun. Biol.">
        <title>The bagworm genome reveals a unique fibroin gene that provides high tensile strength.</title>
        <authorList>
            <person name="Kono N."/>
            <person name="Nakamura H."/>
            <person name="Ohtoshi R."/>
            <person name="Tomita M."/>
            <person name="Numata K."/>
            <person name="Arakawa K."/>
        </authorList>
    </citation>
    <scope>NUCLEOTIDE SEQUENCE [LARGE SCALE GENOMIC DNA]</scope>
</reference>
<evidence type="ECO:0000313" key="3">
    <source>
        <dbReference type="Proteomes" id="UP000299102"/>
    </source>
</evidence>
<dbReference type="Proteomes" id="UP000299102">
    <property type="component" value="Unassembled WGS sequence"/>
</dbReference>
<dbReference type="EMBL" id="BGZK01000403">
    <property type="protein sequence ID" value="GBP41671.1"/>
    <property type="molecule type" value="Genomic_DNA"/>
</dbReference>
<organism evidence="2 3">
    <name type="scientific">Eumeta variegata</name>
    <name type="common">Bagworm moth</name>
    <name type="synonym">Eumeta japonica</name>
    <dbReference type="NCBI Taxonomy" id="151549"/>
    <lineage>
        <taxon>Eukaryota</taxon>
        <taxon>Metazoa</taxon>
        <taxon>Ecdysozoa</taxon>
        <taxon>Arthropoda</taxon>
        <taxon>Hexapoda</taxon>
        <taxon>Insecta</taxon>
        <taxon>Pterygota</taxon>
        <taxon>Neoptera</taxon>
        <taxon>Endopterygota</taxon>
        <taxon>Lepidoptera</taxon>
        <taxon>Glossata</taxon>
        <taxon>Ditrysia</taxon>
        <taxon>Tineoidea</taxon>
        <taxon>Psychidae</taxon>
        <taxon>Oiketicinae</taxon>
        <taxon>Eumeta</taxon>
    </lineage>
</organism>
<keyword evidence="3" id="KW-1185">Reference proteome</keyword>
<feature type="region of interest" description="Disordered" evidence="1">
    <location>
        <begin position="87"/>
        <end position="121"/>
    </location>
</feature>
<evidence type="ECO:0000256" key="1">
    <source>
        <dbReference type="SAM" id="MobiDB-lite"/>
    </source>
</evidence>
<evidence type="ECO:0000313" key="2">
    <source>
        <dbReference type="EMBL" id="GBP41671.1"/>
    </source>
</evidence>
<dbReference type="AlphaFoldDB" id="A0A4C1VSK6"/>
<proteinExistence type="predicted"/>
<gene>
    <name evidence="2" type="ORF">EVAR_31989_1</name>
</gene>
<sequence length="139" mass="15895">MRSSSLGFLFPFTARRKLKQNRPNLSVQVQREKNPKDEGKQRSLKRVKPVYKFKTSASDQKVLDSILNTGELTDGFLVQIDGSAHAVSRRARLSRRPQTPPARRRRQSFNSSRSVPGQQGRLEVQASRFKMKTLWEGIA</sequence>
<accession>A0A4C1VSK6</accession>
<protein>
    <submittedName>
        <fullName evidence="2">Uncharacterized protein</fullName>
    </submittedName>
</protein>